<comment type="similarity">
    <text evidence="1">Belongs to the TolB family.</text>
</comment>
<dbReference type="InterPro" id="IPR011659">
    <property type="entry name" value="WD40"/>
</dbReference>
<reference evidence="2 3" key="1">
    <citation type="submission" date="2020-03" db="EMBL/GenBank/DDBJ databases">
        <title>Metabolic flexibility allows generalist bacteria to become dominant in a frequently disturbed ecosystem.</title>
        <authorList>
            <person name="Chen Y.-J."/>
            <person name="Leung P.M."/>
            <person name="Bay S.K."/>
            <person name="Hugenholtz P."/>
            <person name="Kessler A.J."/>
            <person name="Shelley G."/>
            <person name="Waite D.W."/>
            <person name="Cook P.L."/>
            <person name="Greening C."/>
        </authorList>
    </citation>
    <scope>NUCLEOTIDE SEQUENCE [LARGE SCALE GENOMIC DNA]</scope>
    <source>
        <strain evidence="2">SS_bin_28</strain>
    </source>
</reference>
<dbReference type="EMBL" id="JABDJR010000284">
    <property type="protein sequence ID" value="NNF06546.1"/>
    <property type="molecule type" value="Genomic_DNA"/>
</dbReference>
<dbReference type="Proteomes" id="UP000547674">
    <property type="component" value="Unassembled WGS sequence"/>
</dbReference>
<feature type="non-terminal residue" evidence="2">
    <location>
        <position position="1"/>
    </location>
</feature>
<dbReference type="PANTHER" id="PTHR36842">
    <property type="entry name" value="PROTEIN TOLB HOMOLOG"/>
    <property type="match status" value="1"/>
</dbReference>
<evidence type="ECO:0008006" key="4">
    <source>
        <dbReference type="Google" id="ProtNLM"/>
    </source>
</evidence>
<evidence type="ECO:0000256" key="1">
    <source>
        <dbReference type="ARBA" id="ARBA00009820"/>
    </source>
</evidence>
<dbReference type="InterPro" id="IPR011042">
    <property type="entry name" value="6-blade_b-propeller_TolB-like"/>
</dbReference>
<evidence type="ECO:0000313" key="2">
    <source>
        <dbReference type="EMBL" id="NNF06546.1"/>
    </source>
</evidence>
<dbReference type="Gene3D" id="2.120.10.30">
    <property type="entry name" value="TolB, C-terminal domain"/>
    <property type="match status" value="3"/>
</dbReference>
<dbReference type="AlphaFoldDB" id="A0A7Y2H217"/>
<dbReference type="PANTHER" id="PTHR36842:SF1">
    <property type="entry name" value="PROTEIN TOLB"/>
    <property type="match status" value="1"/>
</dbReference>
<protein>
    <recommendedName>
        <fullName evidence="4">Protein kinase domain-containing protein</fullName>
    </recommendedName>
</protein>
<proteinExistence type="inferred from homology"/>
<name>A0A7Y2H217_UNCEI</name>
<sequence>EKEPTPLSDHTQLAPSSLDRLVRRCLEKDPDARLQNARDAMHELKWIAANPTEVSAQSQEPETSKKRTGLKVWQVAMAVALVALLAERFLLPQLFPPKAVDSPIQPMVRAMIDLPEGHRLAGWASPTVAISDDGSTIAFVTQSESVPANQLWVRDLGASESKLVPESISAEGPTFSPDGKWVLFAVGVSGTKPQGVTRGLKKYSLETGLTQEVCDTRDFFGASWGKDGTIIYADQLPKGLWQVNAAGGTGNNFLKAAKVQEKSYSSLAWPQLLDVPNKSLVRLQGGSAFLRLGILNLESGAFSDLNIRATATAPISKNRLAYVDPKGTLLVAPLNTATESVSQSGIAVDRDISIAGAGAAVFAVAKNGTAIFSRGAVRGNRRNLRQLKIVKDKASITLPLEPNYFTGMAASPDGEFFATVLDGKIRVTELKGLTETVLPLGKVEGPMALRWSPDGKWLAFRGMDGGTTLDVFVIAVDGSSEPRRIFKAPSEAAPRSWFQSSRELLVHDFALDGKRLRLFRVPFDGEPTEVNIEPLADARLSPDGSVLLYLERQGTRPALVMRSFPDLGPKVRVLPGDDWRAVWSRDGSKVFAFGSEEAVEVDITREPFLAASQPRSILTNPGSYVWPHLSADGFGGFYVMEDVPGSGIVTQLEIITNWADNMPTFD</sequence>
<organism evidence="2 3">
    <name type="scientific">Eiseniibacteriota bacterium</name>
    <dbReference type="NCBI Taxonomy" id="2212470"/>
    <lineage>
        <taxon>Bacteria</taxon>
        <taxon>Candidatus Eiseniibacteriota</taxon>
    </lineage>
</organism>
<dbReference type="Pfam" id="PF07676">
    <property type="entry name" value="PD40"/>
    <property type="match status" value="2"/>
</dbReference>
<gene>
    <name evidence="2" type="ORF">HKN21_07280</name>
</gene>
<comment type="caution">
    <text evidence="2">The sequence shown here is derived from an EMBL/GenBank/DDBJ whole genome shotgun (WGS) entry which is preliminary data.</text>
</comment>
<evidence type="ECO:0000313" key="3">
    <source>
        <dbReference type="Proteomes" id="UP000547674"/>
    </source>
</evidence>
<dbReference type="SUPFAM" id="SSF82171">
    <property type="entry name" value="DPP6 N-terminal domain-like"/>
    <property type="match status" value="1"/>
</dbReference>
<accession>A0A7Y2H217</accession>